<proteinExistence type="predicted"/>
<dbReference type="Proteomes" id="UP001142648">
    <property type="component" value="Unassembled WGS sequence"/>
</dbReference>
<accession>A0A9X2W258</accession>
<protein>
    <submittedName>
        <fullName evidence="2">ABA4-like family protein</fullName>
    </submittedName>
</protein>
<comment type="caution">
    <text evidence="2">The sequence shown here is derived from an EMBL/GenBank/DDBJ whole genome shotgun (WGS) entry which is preliminary data.</text>
</comment>
<dbReference type="AlphaFoldDB" id="A0A9X2W258"/>
<evidence type="ECO:0000256" key="1">
    <source>
        <dbReference type="SAM" id="Phobius"/>
    </source>
</evidence>
<dbReference type="InterPro" id="IPR025461">
    <property type="entry name" value="ABA4-like"/>
</dbReference>
<feature type="transmembrane region" description="Helical" evidence="1">
    <location>
        <begin position="119"/>
        <end position="141"/>
    </location>
</feature>
<organism evidence="2 3">
    <name type="scientific">Tsuneonella litorea</name>
    <dbReference type="NCBI Taxonomy" id="2976475"/>
    <lineage>
        <taxon>Bacteria</taxon>
        <taxon>Pseudomonadati</taxon>
        <taxon>Pseudomonadota</taxon>
        <taxon>Alphaproteobacteria</taxon>
        <taxon>Sphingomonadales</taxon>
        <taxon>Erythrobacteraceae</taxon>
        <taxon>Tsuneonella</taxon>
    </lineage>
</organism>
<feature type="transmembrane region" description="Helical" evidence="1">
    <location>
        <begin position="87"/>
        <end position="107"/>
    </location>
</feature>
<evidence type="ECO:0000313" key="2">
    <source>
        <dbReference type="EMBL" id="MCT2559628.1"/>
    </source>
</evidence>
<feature type="transmembrane region" description="Helical" evidence="1">
    <location>
        <begin position="30"/>
        <end position="57"/>
    </location>
</feature>
<reference evidence="2" key="1">
    <citation type="submission" date="2022-09" db="EMBL/GenBank/DDBJ databases">
        <title>The genome sequence of Tsuneonella sp. YG55.</title>
        <authorList>
            <person name="Liu Y."/>
        </authorList>
    </citation>
    <scope>NUCLEOTIDE SEQUENCE</scope>
    <source>
        <strain evidence="2">YG55</strain>
    </source>
</reference>
<dbReference type="EMBL" id="JAOAMV010000005">
    <property type="protein sequence ID" value="MCT2559628.1"/>
    <property type="molecule type" value="Genomic_DNA"/>
</dbReference>
<keyword evidence="1" id="KW-1133">Transmembrane helix</keyword>
<dbReference type="RefSeq" id="WP_259962533.1">
    <property type="nucleotide sequence ID" value="NZ_JAOAMV010000005.1"/>
</dbReference>
<keyword evidence="3" id="KW-1185">Reference proteome</keyword>
<sequence length="160" mass="17311">MWQTVFVVTNGIALAAWAMLVVAPRKPFPLAYVLYGGVGLLCLCYAAMFVGLFAMVADPVRDPGLAPADLSNYSVAGLKDLFRSEGAIVLGWTHYLALDLFTGLWIARDADAKGFPRLVQAPFLVLTLLAGPLGLFVWLAVRERRARASGWRRKGKTGAG</sequence>
<keyword evidence="1" id="KW-0472">Membrane</keyword>
<dbReference type="Pfam" id="PF14108">
    <property type="entry name" value="ABA4-like"/>
    <property type="match status" value="1"/>
</dbReference>
<keyword evidence="1" id="KW-0812">Transmembrane</keyword>
<name>A0A9X2W258_9SPHN</name>
<feature type="transmembrane region" description="Helical" evidence="1">
    <location>
        <begin position="6"/>
        <end position="23"/>
    </location>
</feature>
<gene>
    <name evidence="2" type="ORF">N0B51_11620</name>
</gene>
<evidence type="ECO:0000313" key="3">
    <source>
        <dbReference type="Proteomes" id="UP001142648"/>
    </source>
</evidence>